<comment type="caution">
    <text evidence="1">The sequence shown here is derived from an EMBL/GenBank/DDBJ whole genome shotgun (WGS) entry which is preliminary data.</text>
</comment>
<gene>
    <name evidence="1" type="ORF">BM536_005000</name>
</gene>
<dbReference type="OrthoDB" id="110211at2"/>
<sequence length="155" mass="17325">MAELAEAFSPVRGRPKWLQEFGASPVERPAESIPQRFLRPQHPLLGRHVGLHMVGIHDIDRRFTGFVEYQFDLGLLTVDNEIKATGARLQELIKELRNAPVRPATRSVALVLPDSPELGLHVADRFFALVDDGVRPALVTSERADDAAQLCPRHH</sequence>
<evidence type="ECO:0000313" key="2">
    <source>
        <dbReference type="Proteomes" id="UP000184286"/>
    </source>
</evidence>
<name>A0A1V6MY09_9ACTN</name>
<reference evidence="1 2" key="2">
    <citation type="submission" date="2017-02" db="EMBL/GenBank/DDBJ databases">
        <title>Draft genome sequence of Streptomyces phaeoluteigriseus type strain DSM41896.</title>
        <authorList>
            <person name="Salih T.S."/>
            <person name="Algora Gallardo L."/>
            <person name="Melo Santos T."/>
            <person name="Filgueira Martinez S."/>
            <person name="Herron P.R."/>
        </authorList>
    </citation>
    <scope>NUCLEOTIDE SEQUENCE [LARGE SCALE GENOMIC DNA]</scope>
    <source>
        <strain evidence="1 2">DSM 41896</strain>
    </source>
</reference>
<dbReference type="STRING" id="114686.BM536_005000"/>
<dbReference type="RefSeq" id="WP_073491800.1">
    <property type="nucleotide sequence ID" value="NZ_MPOH02000005.1"/>
</dbReference>
<dbReference type="Proteomes" id="UP000184286">
    <property type="component" value="Unassembled WGS sequence"/>
</dbReference>
<protein>
    <submittedName>
        <fullName evidence="1">Uncharacterized protein</fullName>
    </submittedName>
</protein>
<reference evidence="2" key="1">
    <citation type="submission" date="2016-11" db="EMBL/GenBank/DDBJ databases">
        <authorList>
            <person name="Schniete J.K."/>
            <person name="Salih T."/>
            <person name="Algora Gallardo L."/>
            <person name="Martinez Fernandez S."/>
            <person name="Herron P.R."/>
        </authorList>
    </citation>
    <scope>NUCLEOTIDE SEQUENCE [LARGE SCALE GENOMIC DNA]</scope>
    <source>
        <strain evidence="2">DSM 41896</strain>
    </source>
</reference>
<accession>A0A1V6MY09</accession>
<dbReference type="AlphaFoldDB" id="A0A1V6MY09"/>
<evidence type="ECO:0000313" key="1">
    <source>
        <dbReference type="EMBL" id="OQD57338.1"/>
    </source>
</evidence>
<organism evidence="1 2">
    <name type="scientific">Streptomyces phaeoluteigriseus</name>
    <dbReference type="NCBI Taxonomy" id="114686"/>
    <lineage>
        <taxon>Bacteria</taxon>
        <taxon>Bacillati</taxon>
        <taxon>Actinomycetota</taxon>
        <taxon>Actinomycetes</taxon>
        <taxon>Kitasatosporales</taxon>
        <taxon>Streptomycetaceae</taxon>
        <taxon>Streptomyces</taxon>
        <taxon>Streptomyces aurantiacus group</taxon>
    </lineage>
</organism>
<proteinExistence type="predicted"/>
<dbReference type="EMBL" id="MPOH02000005">
    <property type="protein sequence ID" value="OQD57338.1"/>
    <property type="molecule type" value="Genomic_DNA"/>
</dbReference>